<evidence type="ECO:0000256" key="5">
    <source>
        <dbReference type="ARBA" id="ARBA00023274"/>
    </source>
</evidence>
<comment type="caution">
    <text evidence="10">The sequence shown here is derived from an EMBL/GenBank/DDBJ whole genome shotgun (WGS) entry which is preliminary data.</text>
</comment>
<evidence type="ECO:0000313" key="10">
    <source>
        <dbReference type="EMBL" id="PIS39335.1"/>
    </source>
</evidence>
<keyword evidence="3 8" id="KW-0694">RNA-binding</keyword>
<dbReference type="GO" id="GO:0003735">
    <property type="term" value="F:structural constituent of ribosome"/>
    <property type="evidence" value="ECO:0007669"/>
    <property type="project" value="InterPro"/>
</dbReference>
<dbReference type="GO" id="GO:0022627">
    <property type="term" value="C:cytosolic small ribosomal subunit"/>
    <property type="evidence" value="ECO:0007669"/>
    <property type="project" value="TreeGrafter"/>
</dbReference>
<dbReference type="Pfam" id="PF00189">
    <property type="entry name" value="Ribosomal_S3_C"/>
    <property type="match status" value="1"/>
</dbReference>
<dbReference type="GO" id="GO:0019843">
    <property type="term" value="F:rRNA binding"/>
    <property type="evidence" value="ECO:0007669"/>
    <property type="project" value="UniProtKB-UniRule"/>
</dbReference>
<evidence type="ECO:0000256" key="4">
    <source>
        <dbReference type="ARBA" id="ARBA00022980"/>
    </source>
</evidence>
<dbReference type="InterPro" id="IPR057258">
    <property type="entry name" value="Ribosomal_uS3"/>
</dbReference>
<dbReference type="GO" id="GO:0006412">
    <property type="term" value="P:translation"/>
    <property type="evidence" value="ECO:0007669"/>
    <property type="project" value="UniProtKB-UniRule"/>
</dbReference>
<protein>
    <recommendedName>
        <fullName evidence="7 8">Small ribosomal subunit protein uS3</fullName>
    </recommendedName>
</protein>
<dbReference type="InterPro" id="IPR004044">
    <property type="entry name" value="KH_dom_type_2"/>
</dbReference>
<organism evidence="10 11">
    <name type="scientific">Candidatus Nealsonbacteria bacterium CG08_land_8_20_14_0_20_38_20</name>
    <dbReference type="NCBI Taxonomy" id="1974705"/>
    <lineage>
        <taxon>Bacteria</taxon>
        <taxon>Candidatus Nealsoniibacteriota</taxon>
    </lineage>
</organism>
<dbReference type="PROSITE" id="PS50823">
    <property type="entry name" value="KH_TYPE_2"/>
    <property type="match status" value="1"/>
</dbReference>
<evidence type="ECO:0000313" key="11">
    <source>
        <dbReference type="Proteomes" id="UP000230088"/>
    </source>
</evidence>
<dbReference type="SUPFAM" id="SSF54814">
    <property type="entry name" value="Prokaryotic type KH domain (KH-domain type II)"/>
    <property type="match status" value="1"/>
</dbReference>
<dbReference type="SMART" id="SM00322">
    <property type="entry name" value="KH"/>
    <property type="match status" value="1"/>
</dbReference>
<dbReference type="Gene3D" id="3.30.300.20">
    <property type="match status" value="1"/>
</dbReference>
<evidence type="ECO:0000256" key="1">
    <source>
        <dbReference type="ARBA" id="ARBA00010761"/>
    </source>
</evidence>
<dbReference type="GO" id="GO:0003729">
    <property type="term" value="F:mRNA binding"/>
    <property type="evidence" value="ECO:0007669"/>
    <property type="project" value="UniProtKB-UniRule"/>
</dbReference>
<comment type="subunit">
    <text evidence="8">Part of the 30S ribosomal subunit. Forms a tight complex with proteins S10 and S14.</text>
</comment>
<comment type="function">
    <text evidence="6 8">Binds the lower part of the 30S subunit head. Binds mRNA in the 70S ribosome, positioning it for translation.</text>
</comment>
<evidence type="ECO:0000256" key="6">
    <source>
        <dbReference type="ARBA" id="ARBA00024998"/>
    </source>
</evidence>
<keyword evidence="5 8" id="KW-0687">Ribonucleoprotein</keyword>
<dbReference type="InterPro" id="IPR004087">
    <property type="entry name" value="KH_dom"/>
</dbReference>
<evidence type="ECO:0000256" key="7">
    <source>
        <dbReference type="ARBA" id="ARBA00035257"/>
    </source>
</evidence>
<keyword evidence="4 8" id="KW-0689">Ribosomal protein</keyword>
<gene>
    <name evidence="8" type="primary">rpsC</name>
    <name evidence="10" type="ORF">COT33_02460</name>
</gene>
<dbReference type="Pfam" id="PF07650">
    <property type="entry name" value="KH_2"/>
    <property type="match status" value="1"/>
</dbReference>
<dbReference type="InterPro" id="IPR036419">
    <property type="entry name" value="Ribosomal_S3_C_sf"/>
</dbReference>
<reference evidence="11" key="1">
    <citation type="submission" date="2017-09" db="EMBL/GenBank/DDBJ databases">
        <title>Depth-based differentiation of microbial function through sediment-hosted aquifers and enrichment of novel symbionts in the deep terrestrial subsurface.</title>
        <authorList>
            <person name="Probst A.J."/>
            <person name="Ladd B."/>
            <person name="Jarett J.K."/>
            <person name="Geller-Mcgrath D.E."/>
            <person name="Sieber C.M.K."/>
            <person name="Emerson J.B."/>
            <person name="Anantharaman K."/>
            <person name="Thomas B.C."/>
            <person name="Malmstrom R."/>
            <person name="Stieglmeier M."/>
            <person name="Klingl A."/>
            <person name="Woyke T."/>
            <person name="Ryan C.M."/>
            <person name="Banfield J.F."/>
        </authorList>
    </citation>
    <scope>NUCLEOTIDE SEQUENCE [LARGE SCALE GENOMIC DNA]</scope>
</reference>
<dbReference type="HAMAP" id="MF_01309_B">
    <property type="entry name" value="Ribosomal_uS3_B"/>
    <property type="match status" value="1"/>
</dbReference>
<dbReference type="PANTHER" id="PTHR11760">
    <property type="entry name" value="30S/40S RIBOSOMAL PROTEIN S3"/>
    <property type="match status" value="1"/>
</dbReference>
<evidence type="ECO:0000256" key="3">
    <source>
        <dbReference type="ARBA" id="ARBA00022884"/>
    </source>
</evidence>
<dbReference type="NCBIfam" id="TIGR01009">
    <property type="entry name" value="rpsC_bact"/>
    <property type="match status" value="1"/>
</dbReference>
<dbReference type="PANTHER" id="PTHR11760:SF19">
    <property type="entry name" value="SMALL RIBOSOMAL SUBUNIT PROTEIN US3C"/>
    <property type="match status" value="1"/>
</dbReference>
<dbReference type="Gene3D" id="3.30.1140.32">
    <property type="entry name" value="Ribosomal protein S3, C-terminal domain"/>
    <property type="match status" value="1"/>
</dbReference>
<proteinExistence type="inferred from homology"/>
<evidence type="ECO:0000256" key="2">
    <source>
        <dbReference type="ARBA" id="ARBA00022730"/>
    </source>
</evidence>
<dbReference type="Proteomes" id="UP000230088">
    <property type="component" value="Unassembled WGS sequence"/>
</dbReference>
<accession>A0A2H0YLF9</accession>
<keyword evidence="2 8" id="KW-0699">rRNA-binding</keyword>
<dbReference type="InterPro" id="IPR001351">
    <property type="entry name" value="Ribosomal_uS3_C"/>
</dbReference>
<dbReference type="CDD" id="cd02412">
    <property type="entry name" value="KH-II_30S_S3"/>
    <property type="match status" value="1"/>
</dbReference>
<dbReference type="AlphaFoldDB" id="A0A2H0YLF9"/>
<evidence type="ECO:0000256" key="8">
    <source>
        <dbReference type="HAMAP-Rule" id="MF_01309"/>
    </source>
</evidence>
<sequence length="213" mass="24734">MGHEVNPKMFRIKETNDWDSRGFYQRNFPQYLEEDLAIREFLKKKIGNFGVEKVEIERYPSKINIAIFSARPGLIIGRKGEGAEVLKKEVAKIIKKKPKPELRLEIKEVKNPWSSAPLAVQWMAEQVEKRVRYRRVLKQTLSKITTNKEVKGARVQLAGRLDGIEIARTEWLKKGRLPRQTLRADIDYAQGQAYCTYGVVGIKVWIYKGDKFV</sequence>
<evidence type="ECO:0000259" key="9">
    <source>
        <dbReference type="PROSITE" id="PS50823"/>
    </source>
</evidence>
<comment type="similarity">
    <text evidence="1 8">Belongs to the universal ribosomal protein uS3 family.</text>
</comment>
<name>A0A2H0YLF9_9BACT</name>
<dbReference type="InterPro" id="IPR005704">
    <property type="entry name" value="Ribosomal_uS3_bac-typ"/>
</dbReference>
<dbReference type="SUPFAM" id="SSF54821">
    <property type="entry name" value="Ribosomal protein S3 C-terminal domain"/>
    <property type="match status" value="1"/>
</dbReference>
<dbReference type="FunFam" id="3.30.300.20:FF:000001">
    <property type="entry name" value="30S ribosomal protein S3"/>
    <property type="match status" value="1"/>
</dbReference>
<dbReference type="EMBL" id="PEYD01000047">
    <property type="protein sequence ID" value="PIS39335.1"/>
    <property type="molecule type" value="Genomic_DNA"/>
</dbReference>
<dbReference type="InterPro" id="IPR009019">
    <property type="entry name" value="KH_sf_prok-type"/>
</dbReference>
<dbReference type="InterPro" id="IPR015946">
    <property type="entry name" value="KH_dom-like_a/b"/>
</dbReference>
<feature type="domain" description="KH type-2" evidence="9">
    <location>
        <begin position="38"/>
        <end position="110"/>
    </location>
</feature>